<proteinExistence type="predicted"/>
<dbReference type="EMBL" id="LT854254">
    <property type="protein sequence ID" value="SMR46342.1"/>
    <property type="molecule type" value="Genomic_DNA"/>
</dbReference>
<accession>A0A2H1FYH2</accession>
<reference evidence="3" key="1">
    <citation type="submission" date="2017-05" db="EMBL/GenBank/DDBJ databases">
        <authorList>
            <person name="Song R."/>
            <person name="Chenine A.L."/>
            <person name="Ruprecht R.M."/>
        </authorList>
    </citation>
    <scope>NUCLEOTIDE SEQUENCE [LARGE SCALE GENOMIC DNA]</scope>
</reference>
<organism evidence="2 3">
    <name type="scientific">Zymoseptoria tritici ST99CH_1E4</name>
    <dbReference type="NCBI Taxonomy" id="1276532"/>
    <lineage>
        <taxon>Eukaryota</taxon>
        <taxon>Fungi</taxon>
        <taxon>Dikarya</taxon>
        <taxon>Ascomycota</taxon>
        <taxon>Pezizomycotina</taxon>
        <taxon>Dothideomycetes</taxon>
        <taxon>Dothideomycetidae</taxon>
        <taxon>Mycosphaerellales</taxon>
        <taxon>Mycosphaerellaceae</taxon>
        <taxon>Zymoseptoria</taxon>
    </lineage>
</organism>
<sequence>MRLLPLARVANSPLRATIRPAVLSRERCRLIWDNVLSASVIRQNLGDAAFATLLRGFVRATLEESEHTEAMIDAEVQRHVGIQKRGYWIRPTPKELRVNSLLLVGEAAGLVNLAWRPGSEVDTRQDLRNIFNEMALHDSSSKHGMQPVPGGFESGCSELDQNTFSDGRRGPQETRRGLSSLSFDTTYYMQIKIFIATVAAAVPFLPADTRLELELFHEELAKMGEQWSEEY</sequence>
<gene>
    <name evidence="2" type="ORF">ZT1E4_G2960</name>
</gene>
<dbReference type="Proteomes" id="UP000245764">
    <property type="component" value="Chromosome 2"/>
</dbReference>
<feature type="compositionally biased region" description="Basic and acidic residues" evidence="1">
    <location>
        <begin position="166"/>
        <end position="176"/>
    </location>
</feature>
<dbReference type="AlphaFoldDB" id="A0A2H1FYH2"/>
<evidence type="ECO:0000313" key="3">
    <source>
        <dbReference type="Proteomes" id="UP000245764"/>
    </source>
</evidence>
<evidence type="ECO:0000256" key="1">
    <source>
        <dbReference type="SAM" id="MobiDB-lite"/>
    </source>
</evidence>
<evidence type="ECO:0000313" key="2">
    <source>
        <dbReference type="EMBL" id="SMR46342.1"/>
    </source>
</evidence>
<name>A0A2H1FYH2_ZYMTR</name>
<protein>
    <submittedName>
        <fullName evidence="2">Uncharacterized protein</fullName>
    </submittedName>
</protein>
<feature type="region of interest" description="Disordered" evidence="1">
    <location>
        <begin position="157"/>
        <end position="176"/>
    </location>
</feature>